<sequence>MKPIDEIIENELSRFLEAVTNKFHSEMERGIQNASAGIVAFITEDNGPARNSVGIYEFSQCTRCKTYHSSLEKHVCRGNIPNA</sequence>
<proteinExistence type="predicted"/>
<dbReference type="AlphaFoldDB" id="A0A0E2B6D5"/>
<dbReference type="RefSeq" id="WP_004764992.1">
    <property type="nucleotide sequence ID" value="NZ_AHMY02000026.1"/>
</dbReference>
<organism evidence="1 2">
    <name type="scientific">Leptospira kirschneri str. H1</name>
    <dbReference type="NCBI Taxonomy" id="1049966"/>
    <lineage>
        <taxon>Bacteria</taxon>
        <taxon>Pseudomonadati</taxon>
        <taxon>Spirochaetota</taxon>
        <taxon>Spirochaetia</taxon>
        <taxon>Leptospirales</taxon>
        <taxon>Leptospiraceae</taxon>
        <taxon>Leptospira</taxon>
    </lineage>
</organism>
<dbReference type="EMBL" id="AHMY02000026">
    <property type="protein sequence ID" value="EKO16408.1"/>
    <property type="molecule type" value="Genomic_DNA"/>
</dbReference>
<reference evidence="1 2" key="1">
    <citation type="submission" date="2012-10" db="EMBL/GenBank/DDBJ databases">
        <authorList>
            <person name="Harkins D.M."/>
            <person name="Durkin A.S."/>
            <person name="Brinkac L.M."/>
            <person name="Selengut J.D."/>
            <person name="Sanka R."/>
            <person name="DePew J."/>
            <person name="Purushe J."/>
            <person name="Peacock S.J."/>
            <person name="Thaipadungpanit J."/>
            <person name="Wuthiekanun V.W."/>
            <person name="Day N.P."/>
            <person name="Vinetz J.M."/>
            <person name="Sutton G.G."/>
            <person name="Nelson W.C."/>
            <person name="Fouts D.E."/>
        </authorList>
    </citation>
    <scope>NUCLEOTIDE SEQUENCE [LARGE SCALE GENOMIC DNA]</scope>
    <source>
        <strain evidence="1 2">H1</strain>
    </source>
</reference>
<dbReference type="Proteomes" id="UP000006253">
    <property type="component" value="Unassembled WGS sequence"/>
</dbReference>
<accession>A0A0E2B6D5</accession>
<gene>
    <name evidence="1" type="ORF">LEP1GSC081_1329</name>
</gene>
<evidence type="ECO:0000313" key="2">
    <source>
        <dbReference type="Proteomes" id="UP000006253"/>
    </source>
</evidence>
<name>A0A0E2B6D5_9LEPT</name>
<evidence type="ECO:0000313" key="1">
    <source>
        <dbReference type="EMBL" id="EKO16408.1"/>
    </source>
</evidence>
<protein>
    <submittedName>
        <fullName evidence="1">Uncharacterized protein</fullName>
    </submittedName>
</protein>
<comment type="caution">
    <text evidence="1">The sequence shown here is derived from an EMBL/GenBank/DDBJ whole genome shotgun (WGS) entry which is preliminary data.</text>
</comment>